<dbReference type="SUPFAM" id="SSF55073">
    <property type="entry name" value="Nucleotide cyclase"/>
    <property type="match status" value="1"/>
</dbReference>
<gene>
    <name evidence="3" type="ORF">C8N46_1142</name>
</gene>
<reference evidence="3 4" key="1">
    <citation type="submission" date="2018-04" db="EMBL/GenBank/DDBJ databases">
        <title>Genomic Encyclopedia of Archaeal and Bacterial Type Strains, Phase II (KMG-II): from individual species to whole genera.</title>
        <authorList>
            <person name="Goeker M."/>
        </authorList>
    </citation>
    <scope>NUCLEOTIDE SEQUENCE [LARGE SCALE GENOMIC DNA]</scope>
    <source>
        <strain evidence="3 4">DSM 25731</strain>
    </source>
</reference>
<evidence type="ECO:0000313" key="3">
    <source>
        <dbReference type="EMBL" id="PTX58357.1"/>
    </source>
</evidence>
<dbReference type="EMBL" id="QBKT01000014">
    <property type="protein sequence ID" value="PTX58357.1"/>
    <property type="molecule type" value="Genomic_DNA"/>
</dbReference>
<dbReference type="Gene3D" id="3.30.70.1230">
    <property type="entry name" value="Nucleotide cyclase"/>
    <property type="match status" value="1"/>
</dbReference>
<sequence>MFTPKFKRYLAQILPFGVIWLLFGIIFLLIEIAATKDYAYRPKSVIEVNLQVFVFAMFAVTLVGLLIGTIEVLFLNRLFAKSSFLKTILGKLVIYSLFLFLIIVIMYPIAASMELKISIFDSAIWNKFYEYLKSITFISTGFQMFISLTASLFYAEISENIGHGVLANFIRGKYHRPKEENRIFMFLDMKSSTTIAEQLGHVRYFELLKEYYYTLSDAVVAHSGEIYQYVGDEMVISWTYKNGIQNNNCIACFFKMKADVQKKQDEFNKRFGVVPEFKAGLHLGTVTTGEIGAVKKDIIFTGDVLNATARIQALCNTLGVDILISEDLKEALVLESKFKAISKGNQELRGKQTLKELFTIQFRS</sequence>
<dbReference type="Pfam" id="PF00211">
    <property type="entry name" value="Guanylate_cyc"/>
    <property type="match status" value="1"/>
</dbReference>
<dbReference type="CDD" id="cd07302">
    <property type="entry name" value="CHD"/>
    <property type="match status" value="1"/>
</dbReference>
<name>A0A2T6BQV6_9FLAO</name>
<dbReference type="OrthoDB" id="9768499at2"/>
<dbReference type="PANTHER" id="PTHR43081:SF1">
    <property type="entry name" value="ADENYLATE CYCLASE, TERMINAL-DIFFERENTIATION SPECIFIC"/>
    <property type="match status" value="1"/>
</dbReference>
<dbReference type="InterPro" id="IPR029787">
    <property type="entry name" value="Nucleotide_cyclase"/>
</dbReference>
<keyword evidence="4" id="KW-1185">Reference proteome</keyword>
<dbReference type="AlphaFoldDB" id="A0A2T6BQV6"/>
<accession>A0A2T6BQV6</accession>
<dbReference type="GO" id="GO:0004016">
    <property type="term" value="F:adenylate cyclase activity"/>
    <property type="evidence" value="ECO:0007669"/>
    <property type="project" value="UniProtKB-ARBA"/>
</dbReference>
<feature type="transmembrane region" description="Helical" evidence="1">
    <location>
        <begin position="9"/>
        <end position="30"/>
    </location>
</feature>
<evidence type="ECO:0000259" key="2">
    <source>
        <dbReference type="PROSITE" id="PS50125"/>
    </source>
</evidence>
<evidence type="ECO:0000313" key="4">
    <source>
        <dbReference type="Proteomes" id="UP000244090"/>
    </source>
</evidence>
<dbReference type="Proteomes" id="UP000244090">
    <property type="component" value="Unassembled WGS sequence"/>
</dbReference>
<feature type="transmembrane region" description="Helical" evidence="1">
    <location>
        <begin position="50"/>
        <end position="76"/>
    </location>
</feature>
<dbReference type="PROSITE" id="PS50125">
    <property type="entry name" value="GUANYLATE_CYCLASE_2"/>
    <property type="match status" value="1"/>
</dbReference>
<proteinExistence type="predicted"/>
<protein>
    <submittedName>
        <fullName evidence="3">Adenylate cyclase</fullName>
    </submittedName>
</protein>
<dbReference type="InterPro" id="IPR001054">
    <property type="entry name" value="A/G_cyclase"/>
</dbReference>
<keyword evidence="1" id="KW-0812">Transmembrane</keyword>
<feature type="transmembrane region" description="Helical" evidence="1">
    <location>
        <begin position="88"/>
        <end position="111"/>
    </location>
</feature>
<dbReference type="InterPro" id="IPR050697">
    <property type="entry name" value="Adenylyl/Guanylyl_Cyclase_3/4"/>
</dbReference>
<dbReference type="GO" id="GO:0009190">
    <property type="term" value="P:cyclic nucleotide biosynthetic process"/>
    <property type="evidence" value="ECO:0007669"/>
    <property type="project" value="InterPro"/>
</dbReference>
<feature type="domain" description="Guanylate cyclase" evidence="2">
    <location>
        <begin position="183"/>
        <end position="312"/>
    </location>
</feature>
<evidence type="ECO:0000256" key="1">
    <source>
        <dbReference type="SAM" id="Phobius"/>
    </source>
</evidence>
<keyword evidence="1" id="KW-0472">Membrane</keyword>
<dbReference type="GO" id="GO:0035556">
    <property type="term" value="P:intracellular signal transduction"/>
    <property type="evidence" value="ECO:0007669"/>
    <property type="project" value="InterPro"/>
</dbReference>
<keyword evidence="1" id="KW-1133">Transmembrane helix</keyword>
<comment type="caution">
    <text evidence="3">The sequence shown here is derived from an EMBL/GenBank/DDBJ whole genome shotgun (WGS) entry which is preliminary data.</text>
</comment>
<dbReference type="RefSeq" id="WP_108116791.1">
    <property type="nucleotide sequence ID" value="NZ_QBKT01000014.1"/>
</dbReference>
<dbReference type="PANTHER" id="PTHR43081">
    <property type="entry name" value="ADENYLATE CYCLASE, TERMINAL-DIFFERENTIATION SPECIFIC-RELATED"/>
    <property type="match status" value="1"/>
</dbReference>
<organism evidence="3 4">
    <name type="scientific">Kordia periserrulae</name>
    <dbReference type="NCBI Taxonomy" id="701523"/>
    <lineage>
        <taxon>Bacteria</taxon>
        <taxon>Pseudomonadati</taxon>
        <taxon>Bacteroidota</taxon>
        <taxon>Flavobacteriia</taxon>
        <taxon>Flavobacteriales</taxon>
        <taxon>Flavobacteriaceae</taxon>
        <taxon>Kordia</taxon>
    </lineage>
</organism>